<keyword evidence="10 18" id="KW-0560">Oxidoreductase</keyword>
<dbReference type="Gene3D" id="1.10.15.40">
    <property type="entry name" value="Electron transport complex subunit B, putative Fe-S cluster"/>
    <property type="match status" value="1"/>
</dbReference>
<dbReference type="GO" id="GO:0010181">
    <property type="term" value="F:FMN binding"/>
    <property type="evidence" value="ECO:0007669"/>
    <property type="project" value="TreeGrafter"/>
</dbReference>
<keyword evidence="11" id="KW-0408">Iron</keyword>
<evidence type="ECO:0000256" key="5">
    <source>
        <dbReference type="ARBA" id="ARBA00022630"/>
    </source>
</evidence>
<keyword evidence="6" id="KW-0288">FMN</keyword>
<keyword evidence="5" id="KW-0285">Flavoprotein</keyword>
<evidence type="ECO:0000256" key="9">
    <source>
        <dbReference type="ARBA" id="ARBA00022857"/>
    </source>
</evidence>
<dbReference type="InterPro" id="IPR001709">
    <property type="entry name" value="Flavoprot_Pyr_Nucl_cyt_Rdtase"/>
</dbReference>
<dbReference type="OrthoDB" id="9789468at2"/>
<evidence type="ECO:0000256" key="8">
    <source>
        <dbReference type="ARBA" id="ARBA00022827"/>
    </source>
</evidence>
<dbReference type="Pfam" id="PF00175">
    <property type="entry name" value="NAD_binding_1"/>
    <property type="match status" value="1"/>
</dbReference>
<dbReference type="GO" id="GO:0019344">
    <property type="term" value="P:cysteine biosynthetic process"/>
    <property type="evidence" value="ECO:0007669"/>
    <property type="project" value="UniProtKB-KW"/>
</dbReference>
<organism evidence="18 19">
    <name type="scientific">Rubripirellula reticaptiva</name>
    <dbReference type="NCBI Taxonomy" id="2528013"/>
    <lineage>
        <taxon>Bacteria</taxon>
        <taxon>Pseudomonadati</taxon>
        <taxon>Planctomycetota</taxon>
        <taxon>Planctomycetia</taxon>
        <taxon>Pirellulales</taxon>
        <taxon>Pirellulaceae</taxon>
        <taxon>Rubripirellula</taxon>
    </lineage>
</organism>
<accession>A0A5C6FCZ8</accession>
<dbReference type="PANTHER" id="PTHR19384">
    <property type="entry name" value="NITRIC OXIDE SYNTHASE-RELATED"/>
    <property type="match status" value="1"/>
</dbReference>
<dbReference type="Gene3D" id="3.40.50.80">
    <property type="entry name" value="Nucleotide-binding domain of ferredoxin-NADP reductase (FNR) module"/>
    <property type="match status" value="1"/>
</dbReference>
<dbReference type="FunFam" id="3.40.50.80:FF:000001">
    <property type="entry name" value="NADPH--cytochrome P450 reductase 1"/>
    <property type="match status" value="1"/>
</dbReference>
<evidence type="ECO:0000256" key="10">
    <source>
        <dbReference type="ARBA" id="ARBA00023002"/>
    </source>
</evidence>
<reference evidence="18 19" key="1">
    <citation type="submission" date="2019-02" db="EMBL/GenBank/DDBJ databases">
        <title>Deep-cultivation of Planctomycetes and their phenomic and genomic characterization uncovers novel biology.</title>
        <authorList>
            <person name="Wiegand S."/>
            <person name="Jogler M."/>
            <person name="Boedeker C."/>
            <person name="Pinto D."/>
            <person name="Vollmers J."/>
            <person name="Rivas-Marin E."/>
            <person name="Kohn T."/>
            <person name="Peeters S.H."/>
            <person name="Heuer A."/>
            <person name="Rast P."/>
            <person name="Oberbeckmann S."/>
            <person name="Bunk B."/>
            <person name="Jeske O."/>
            <person name="Meyerdierks A."/>
            <person name="Storesund J.E."/>
            <person name="Kallscheuer N."/>
            <person name="Luecker S."/>
            <person name="Lage O.M."/>
            <person name="Pohl T."/>
            <person name="Merkel B.J."/>
            <person name="Hornburger P."/>
            <person name="Mueller R.-W."/>
            <person name="Bruemmer F."/>
            <person name="Labrenz M."/>
            <person name="Spormann A.M."/>
            <person name="Op Den Camp H."/>
            <person name="Overmann J."/>
            <person name="Amann R."/>
            <person name="Jetten M.S.M."/>
            <person name="Mascher T."/>
            <person name="Medema M.H."/>
            <person name="Devos D.P."/>
            <person name="Kaster A.-K."/>
            <person name="Ovreas L."/>
            <person name="Rohde M."/>
            <person name="Galperin M.Y."/>
            <person name="Jogler C."/>
        </authorList>
    </citation>
    <scope>NUCLEOTIDE SEQUENCE [LARGE SCALE GENOMIC DNA]</scope>
    <source>
        <strain evidence="18 19">Poly59</strain>
    </source>
</reference>
<evidence type="ECO:0000256" key="6">
    <source>
        <dbReference type="ARBA" id="ARBA00022643"/>
    </source>
</evidence>
<dbReference type="GO" id="GO:0005829">
    <property type="term" value="C:cytosol"/>
    <property type="evidence" value="ECO:0007669"/>
    <property type="project" value="TreeGrafter"/>
</dbReference>
<evidence type="ECO:0000256" key="14">
    <source>
        <dbReference type="ARBA" id="ARBA00052219"/>
    </source>
</evidence>
<dbReference type="RefSeq" id="WP_146532370.1">
    <property type="nucleotide sequence ID" value="NZ_SJPX01000001.1"/>
</dbReference>
<comment type="caution">
    <text evidence="18">The sequence shown here is derived from an EMBL/GenBank/DDBJ whole genome shotgun (WGS) entry which is preliminary data.</text>
</comment>
<dbReference type="InterPro" id="IPR017927">
    <property type="entry name" value="FAD-bd_FR_type"/>
</dbReference>
<proteinExistence type="predicted"/>
<evidence type="ECO:0000256" key="1">
    <source>
        <dbReference type="ARBA" id="ARBA00001917"/>
    </source>
</evidence>
<evidence type="ECO:0000256" key="4">
    <source>
        <dbReference type="ARBA" id="ARBA00022485"/>
    </source>
</evidence>
<comment type="catalytic activity">
    <reaction evidence="14">
        <text>hydrogen sulfide + 3 NADP(+) + 3 H2O = sulfite + 3 NADPH + 4 H(+)</text>
        <dbReference type="Rhea" id="RHEA:13801"/>
        <dbReference type="ChEBI" id="CHEBI:15377"/>
        <dbReference type="ChEBI" id="CHEBI:15378"/>
        <dbReference type="ChEBI" id="CHEBI:17359"/>
        <dbReference type="ChEBI" id="CHEBI:29919"/>
        <dbReference type="ChEBI" id="CHEBI:57783"/>
        <dbReference type="ChEBI" id="CHEBI:58349"/>
        <dbReference type="EC" id="1.8.1.2"/>
    </reaction>
</comment>
<keyword evidence="13" id="KW-0028">Amino-acid biosynthesis</keyword>
<evidence type="ECO:0000256" key="11">
    <source>
        <dbReference type="ARBA" id="ARBA00023004"/>
    </source>
</evidence>
<dbReference type="PANTHER" id="PTHR19384:SF128">
    <property type="entry name" value="NADPH OXIDOREDUCTASE A"/>
    <property type="match status" value="1"/>
</dbReference>
<dbReference type="SUPFAM" id="SSF63380">
    <property type="entry name" value="Riboflavin synthase domain-like"/>
    <property type="match status" value="1"/>
</dbReference>
<dbReference type="EC" id="1.8.1.2" evidence="3"/>
<dbReference type="CDD" id="cd06199">
    <property type="entry name" value="SiR"/>
    <property type="match status" value="1"/>
</dbReference>
<dbReference type="PROSITE" id="PS51656">
    <property type="entry name" value="4FE4S"/>
    <property type="match status" value="1"/>
</dbReference>
<keyword evidence="7" id="KW-0479">Metal-binding</keyword>
<protein>
    <recommendedName>
        <fullName evidence="3">assimilatory sulfite reductase (NADPH)</fullName>
        <ecNumber evidence="3">1.8.1.2</ecNumber>
    </recommendedName>
</protein>
<dbReference type="GO" id="GO:0046872">
    <property type="term" value="F:metal ion binding"/>
    <property type="evidence" value="ECO:0007669"/>
    <property type="project" value="UniProtKB-KW"/>
</dbReference>
<dbReference type="InterPro" id="IPR017938">
    <property type="entry name" value="Riboflavin_synthase-like_b-brl"/>
</dbReference>
<dbReference type="Pfam" id="PF00667">
    <property type="entry name" value="FAD_binding_1"/>
    <property type="match status" value="1"/>
</dbReference>
<evidence type="ECO:0000259" key="16">
    <source>
        <dbReference type="PROSITE" id="PS51384"/>
    </source>
</evidence>
<keyword evidence="4" id="KW-0004">4Fe-4S</keyword>
<dbReference type="InterPro" id="IPR023173">
    <property type="entry name" value="NADPH_Cyt_P450_Rdtase_alpha"/>
</dbReference>
<evidence type="ECO:0000256" key="15">
    <source>
        <dbReference type="SAM" id="MobiDB-lite"/>
    </source>
</evidence>
<name>A0A5C6FCZ8_9BACT</name>
<dbReference type="Gene3D" id="1.20.990.10">
    <property type="entry name" value="NADPH-cytochrome p450 Reductase, Chain A, domain 3"/>
    <property type="match status" value="1"/>
</dbReference>
<comment type="cofactor">
    <cofactor evidence="2">
        <name>FAD</name>
        <dbReference type="ChEBI" id="CHEBI:57692"/>
    </cofactor>
</comment>
<evidence type="ECO:0000256" key="2">
    <source>
        <dbReference type="ARBA" id="ARBA00001974"/>
    </source>
</evidence>
<dbReference type="NCBIfam" id="NF004859">
    <property type="entry name" value="PRK06214.1"/>
    <property type="match status" value="1"/>
</dbReference>
<feature type="domain" description="FAD-binding FR-type" evidence="16">
    <location>
        <begin position="166"/>
        <end position="382"/>
    </location>
</feature>
<sequence>MSSFIPATAPFNEEQRAWLNGFFSGLMGVQGGATTSDALQAAGFANDTITGPAAPEEEDFQWHDSALPIVDRMELAAGKPLERKLMAAMAQLDCGSCGYVCQTYAEAIASGDESNLTLCSPGGKDTKQMIKRLLKDEGATESSAAPASTSNGKTNGIGKTNVYSRANPFTAKLIESRPLNKEGSAKDTRHVAIDLAGSGLSYHVGDALGVFPANCDELVASVIDRIGADPNLNVTTGAGLTKTLRVAIGEDYCLKDPTDELLSLIIDRVEDESKRLMLKTMADEGVPEGFDVLDVLEVADCRSLTATEFLETLDPLNPRLYSIASSTKVVGDEVHLTIGKVVYEREGRTRKGVASTMLADRVESGSSVRVFVQPNHGGFTVPADPTKPIIMVGPGTGIAPFVAFLQERAATKAPGKNWLFFGDQHEAYDFLYEDELKANVADGLLTRLDTAFSRDGEAKVYVQDRMRENAAELWQWLNEDASLYVCGDASRMAADVERALIEVAEDQGNLSTADAQAFVRKLAADGRYVRDVY</sequence>
<evidence type="ECO:0000256" key="13">
    <source>
        <dbReference type="ARBA" id="ARBA00023192"/>
    </source>
</evidence>
<feature type="region of interest" description="Disordered" evidence="15">
    <location>
        <begin position="137"/>
        <end position="159"/>
    </location>
</feature>
<evidence type="ECO:0000256" key="12">
    <source>
        <dbReference type="ARBA" id="ARBA00023014"/>
    </source>
</evidence>
<dbReference type="GO" id="GO:0004783">
    <property type="term" value="F:sulfite reductase (NADPH) activity"/>
    <property type="evidence" value="ECO:0007669"/>
    <property type="project" value="UniProtKB-EC"/>
</dbReference>
<keyword evidence="8" id="KW-0274">FAD</keyword>
<dbReference type="PRINTS" id="PR00371">
    <property type="entry name" value="FPNCR"/>
</dbReference>
<evidence type="ECO:0000313" key="18">
    <source>
        <dbReference type="EMBL" id="TWU57471.1"/>
    </source>
</evidence>
<keyword evidence="19" id="KW-1185">Reference proteome</keyword>
<evidence type="ECO:0000256" key="7">
    <source>
        <dbReference type="ARBA" id="ARBA00022723"/>
    </source>
</evidence>
<evidence type="ECO:0000313" key="19">
    <source>
        <dbReference type="Proteomes" id="UP000317977"/>
    </source>
</evidence>
<feature type="domain" description="4Fe-4S" evidence="17">
    <location>
        <begin position="68"/>
        <end position="136"/>
    </location>
</feature>
<dbReference type="Proteomes" id="UP000317977">
    <property type="component" value="Unassembled WGS sequence"/>
</dbReference>
<dbReference type="GO" id="GO:0050660">
    <property type="term" value="F:flavin adenine dinucleotide binding"/>
    <property type="evidence" value="ECO:0007669"/>
    <property type="project" value="TreeGrafter"/>
</dbReference>
<dbReference type="GO" id="GO:0051539">
    <property type="term" value="F:4 iron, 4 sulfur cluster binding"/>
    <property type="evidence" value="ECO:0007669"/>
    <property type="project" value="UniProtKB-KW"/>
</dbReference>
<evidence type="ECO:0000256" key="3">
    <source>
        <dbReference type="ARBA" id="ARBA00012604"/>
    </source>
</evidence>
<dbReference type="EMBL" id="SJPX01000001">
    <property type="protein sequence ID" value="TWU57471.1"/>
    <property type="molecule type" value="Genomic_DNA"/>
</dbReference>
<dbReference type="InterPro" id="IPR039261">
    <property type="entry name" value="FNR_nucleotide-bd"/>
</dbReference>
<dbReference type="InterPro" id="IPR007202">
    <property type="entry name" value="4Fe-4S_dom"/>
</dbReference>
<dbReference type="AlphaFoldDB" id="A0A5C6FCZ8"/>
<dbReference type="PROSITE" id="PS51384">
    <property type="entry name" value="FAD_FR"/>
    <property type="match status" value="1"/>
</dbReference>
<keyword evidence="12" id="KW-0411">Iron-sulfur</keyword>
<gene>
    <name evidence="18" type="primary">cysJ</name>
    <name evidence="18" type="ORF">Poly59_03780</name>
</gene>
<keyword evidence="13" id="KW-0198">Cysteine biosynthesis</keyword>
<dbReference type="SUPFAM" id="SSF52343">
    <property type="entry name" value="Ferredoxin reductase-like, C-terminal NADP-linked domain"/>
    <property type="match status" value="1"/>
</dbReference>
<feature type="compositionally biased region" description="Low complexity" evidence="15">
    <location>
        <begin position="140"/>
        <end position="150"/>
    </location>
</feature>
<dbReference type="Gene3D" id="2.40.30.10">
    <property type="entry name" value="Translation factors"/>
    <property type="match status" value="1"/>
</dbReference>
<evidence type="ECO:0000259" key="17">
    <source>
        <dbReference type="PROSITE" id="PS51656"/>
    </source>
</evidence>
<dbReference type="InterPro" id="IPR001433">
    <property type="entry name" value="OxRdtase_FAD/NAD-bd"/>
</dbReference>
<dbReference type="InterPro" id="IPR003097">
    <property type="entry name" value="CysJ-like_FAD-binding"/>
</dbReference>
<keyword evidence="9" id="KW-0521">NADP</keyword>
<comment type="cofactor">
    <cofactor evidence="1">
        <name>FMN</name>
        <dbReference type="ChEBI" id="CHEBI:58210"/>
    </cofactor>
</comment>